<dbReference type="SUPFAM" id="SSF53649">
    <property type="entry name" value="Alkaline phosphatase-like"/>
    <property type="match status" value="1"/>
</dbReference>
<protein>
    <submittedName>
        <fullName evidence="1">DUF1501 domain-containing protein</fullName>
    </submittedName>
</protein>
<name>A0A7M2X0N2_9BACT</name>
<dbReference type="Proteomes" id="UP000593765">
    <property type="component" value="Chromosome"/>
</dbReference>
<organism evidence="1 2">
    <name type="scientific">Humisphaera borealis</name>
    <dbReference type="NCBI Taxonomy" id="2807512"/>
    <lineage>
        <taxon>Bacteria</taxon>
        <taxon>Pseudomonadati</taxon>
        <taxon>Planctomycetota</taxon>
        <taxon>Phycisphaerae</taxon>
        <taxon>Tepidisphaerales</taxon>
        <taxon>Tepidisphaeraceae</taxon>
        <taxon>Humisphaera</taxon>
    </lineage>
</organism>
<evidence type="ECO:0000313" key="1">
    <source>
        <dbReference type="EMBL" id="QOV91307.1"/>
    </source>
</evidence>
<reference evidence="1 2" key="1">
    <citation type="submission" date="2020-10" db="EMBL/GenBank/DDBJ databases">
        <title>Wide distribution of Phycisphaera-like planctomycetes from WD2101 soil group in peatlands and genome analysis of the first cultivated representative.</title>
        <authorList>
            <person name="Dedysh S.N."/>
            <person name="Beletsky A.V."/>
            <person name="Ivanova A."/>
            <person name="Kulichevskaya I.S."/>
            <person name="Suzina N.E."/>
            <person name="Philippov D.A."/>
            <person name="Rakitin A.L."/>
            <person name="Mardanov A.V."/>
            <person name="Ravin N.V."/>
        </authorList>
    </citation>
    <scope>NUCLEOTIDE SEQUENCE [LARGE SCALE GENOMIC DNA]</scope>
    <source>
        <strain evidence="1 2">M1803</strain>
    </source>
</reference>
<dbReference type="RefSeq" id="WP_206294527.1">
    <property type="nucleotide sequence ID" value="NZ_CP063458.1"/>
</dbReference>
<evidence type="ECO:0000313" key="2">
    <source>
        <dbReference type="Proteomes" id="UP000593765"/>
    </source>
</evidence>
<dbReference type="AlphaFoldDB" id="A0A7M2X0N2"/>
<dbReference type="KEGG" id="hbs:IPV69_08105"/>
<sequence>MNFNPSRRDFMSWVGQGLGSAAVASLLMKDGALAAPVAGGVSAPHFAPKARRAIHICLCGAMSQVDSFDYKPMLGKMHGKSLSADEKPDVFFGKVGLLRQNDWAFRQRGESGLWISELFPHIARCADELTVINSMFAETSNHTPATFQENTGFRLNGFPTMGAWLSYGLGNETDNLPSYVVIPDARELPAGGSINWSNGFLSARHQGVVMRSSGTPIDDLFPSRPLAAGADAATRDLLATMNGRHLVAAGGGDALSARIRSYELAAKMQLAVPEVTDLAGESEATREMYGLNRKETTDFGRGALMARRLLERGVRFVQLFSGGTFGSPRRNWDGHEDMVANHSQEALRIDQPVAALLKDLRARGMLDDTLVLFTTEFGRTPFTQSAADVVGKGRDHNQNGFSIWMAGAGLKHGLAYGATDDIGYKSVVNPTPWYDFHATVLHLLGIDHEKLTYYHNGIQRRLTNVHGHLIKGILA</sequence>
<dbReference type="PROSITE" id="PS51318">
    <property type="entry name" value="TAT"/>
    <property type="match status" value="1"/>
</dbReference>
<dbReference type="PANTHER" id="PTHR43737:SF1">
    <property type="entry name" value="DUF1501 DOMAIN-CONTAINING PROTEIN"/>
    <property type="match status" value="1"/>
</dbReference>
<dbReference type="Gene3D" id="3.40.720.10">
    <property type="entry name" value="Alkaline Phosphatase, subunit A"/>
    <property type="match status" value="1"/>
</dbReference>
<gene>
    <name evidence="1" type="ORF">IPV69_08105</name>
</gene>
<dbReference type="InterPro" id="IPR017850">
    <property type="entry name" value="Alkaline_phosphatase_core_sf"/>
</dbReference>
<dbReference type="InterPro" id="IPR010869">
    <property type="entry name" value="DUF1501"/>
</dbReference>
<dbReference type="InterPro" id="IPR006311">
    <property type="entry name" value="TAT_signal"/>
</dbReference>
<accession>A0A7M2X0N2</accession>
<keyword evidence="2" id="KW-1185">Reference proteome</keyword>
<proteinExistence type="predicted"/>
<dbReference type="PANTHER" id="PTHR43737">
    <property type="entry name" value="BLL7424 PROTEIN"/>
    <property type="match status" value="1"/>
</dbReference>
<dbReference type="EMBL" id="CP063458">
    <property type="protein sequence ID" value="QOV91307.1"/>
    <property type="molecule type" value="Genomic_DNA"/>
</dbReference>
<dbReference type="Pfam" id="PF07394">
    <property type="entry name" value="DUF1501"/>
    <property type="match status" value="1"/>
</dbReference>